<protein>
    <submittedName>
        <fullName evidence="3">Rpn family recombination-promoting nuclease/putative transposase</fullName>
    </submittedName>
</protein>
<evidence type="ECO:0000313" key="4">
    <source>
        <dbReference type="Proteomes" id="UP000607331"/>
    </source>
</evidence>
<evidence type="ECO:0000256" key="1">
    <source>
        <dbReference type="ARBA" id="ARBA00009787"/>
    </source>
</evidence>
<dbReference type="Proteomes" id="UP000607331">
    <property type="component" value="Unassembled WGS sequence"/>
</dbReference>
<evidence type="ECO:0000313" key="3">
    <source>
        <dbReference type="EMBL" id="MBC1186655.1"/>
    </source>
</evidence>
<sequence>MRKNRTPTPHDLVFKTFLSTMETARDFIAIHLPPALLRLCDLQTLKLESGSFIEEDLHPYYSDMLYSLKTACGDGYIHVLIEHQSSPDKHMAFRLMRYAIAAMQRHLEAGHKTLPLVIPILFYHGRESPYPYSMNWLDNFTDPVLATRIYSQDFPLVDITVIPDDEIMRHRSMAALTLIQKHIRQRDLTRFLDKLAGLLTRNHISGQQVIALVNYMLQAGEAQDARTLLYEMAQRAPQYGDELMTLAEQLKQEGRIEGIQQGMQQGLQQGIQTGERETSRKIARAMLEKGIPAADIIEMTGVSAEELPSLQH</sequence>
<dbReference type="Pfam" id="PF04754">
    <property type="entry name" value="Transposase_31"/>
    <property type="match status" value="1"/>
</dbReference>
<dbReference type="RefSeq" id="WP_185668285.1">
    <property type="nucleotide sequence ID" value="NZ_CP162271.1"/>
</dbReference>
<feature type="domain" description="Transposase (putative) YhgA-like" evidence="2">
    <location>
        <begin position="8"/>
        <end position="207"/>
    </location>
</feature>
<proteinExistence type="inferred from homology"/>
<keyword evidence="4" id="KW-1185">Reference proteome</keyword>
<accession>A0ABR6RU59</accession>
<dbReference type="InterPro" id="IPR006842">
    <property type="entry name" value="Transposase_31"/>
</dbReference>
<gene>
    <name evidence="3" type="ORF">HII27_13135</name>
</gene>
<name>A0ABR6RU59_9ENTR</name>
<comment type="caution">
    <text evidence="3">The sequence shown here is derived from an EMBL/GenBank/DDBJ whole genome shotgun (WGS) entry which is preliminary data.</text>
</comment>
<dbReference type="PANTHER" id="PTHR34611">
    <property type="match status" value="1"/>
</dbReference>
<dbReference type="GeneID" id="98391552"/>
<organism evidence="3 4">
    <name type="scientific">Kluyvera sichuanensis</name>
    <dbReference type="NCBI Taxonomy" id="2725494"/>
    <lineage>
        <taxon>Bacteria</taxon>
        <taxon>Pseudomonadati</taxon>
        <taxon>Pseudomonadota</taxon>
        <taxon>Gammaproteobacteria</taxon>
        <taxon>Enterobacterales</taxon>
        <taxon>Enterobacteriaceae</taxon>
        <taxon>Kluyvera</taxon>
    </lineage>
</organism>
<comment type="similarity">
    <text evidence="1">Belongs to the Rpn/YhgA-like nuclease family.</text>
</comment>
<dbReference type="EMBL" id="JABBJF010000010">
    <property type="protein sequence ID" value="MBC1186655.1"/>
    <property type="molecule type" value="Genomic_DNA"/>
</dbReference>
<dbReference type="InterPro" id="IPR051699">
    <property type="entry name" value="Rpn/YhgA-like_nuclease"/>
</dbReference>
<reference evidence="3 4" key="1">
    <citation type="submission" date="2020-04" db="EMBL/GenBank/DDBJ databases">
        <title>The draft genome of Kluyvera sichuanensis strain SCKS090646.</title>
        <authorList>
            <person name="Wei L."/>
            <person name="Liu L."/>
            <person name="Feng Y."/>
            <person name="Zong Z."/>
        </authorList>
    </citation>
    <scope>NUCLEOTIDE SEQUENCE [LARGE SCALE GENOMIC DNA]</scope>
    <source>
        <strain evidence="3 4">090646</strain>
    </source>
</reference>
<dbReference type="NCBIfam" id="TIGR01784">
    <property type="entry name" value="T_den_put_tspse"/>
    <property type="match status" value="1"/>
</dbReference>
<dbReference type="PANTHER" id="PTHR34611:SF2">
    <property type="entry name" value="INACTIVE RECOMBINATION-PROMOTING NUCLEASE-LIKE PROTEIN RPNE-RELATED"/>
    <property type="match status" value="1"/>
</dbReference>
<dbReference type="InterPro" id="IPR010106">
    <property type="entry name" value="RpnA"/>
</dbReference>
<evidence type="ECO:0000259" key="2">
    <source>
        <dbReference type="Pfam" id="PF04754"/>
    </source>
</evidence>